<name>A0ABR4AVK1_9LECA</name>
<evidence type="ECO:0000313" key="2">
    <source>
        <dbReference type="Proteomes" id="UP001590951"/>
    </source>
</evidence>
<proteinExistence type="predicted"/>
<keyword evidence="2" id="KW-1185">Reference proteome</keyword>
<evidence type="ECO:0000313" key="1">
    <source>
        <dbReference type="EMBL" id="KAL2048766.1"/>
    </source>
</evidence>
<dbReference type="EMBL" id="JBHFEH010000080">
    <property type="protein sequence ID" value="KAL2048766.1"/>
    <property type="molecule type" value="Genomic_DNA"/>
</dbReference>
<dbReference type="Proteomes" id="UP001590951">
    <property type="component" value="Unassembled WGS sequence"/>
</dbReference>
<accession>A0ABR4AVK1</accession>
<organism evidence="1 2">
    <name type="scientific">Lepraria finkii</name>
    <dbReference type="NCBI Taxonomy" id="1340010"/>
    <lineage>
        <taxon>Eukaryota</taxon>
        <taxon>Fungi</taxon>
        <taxon>Dikarya</taxon>
        <taxon>Ascomycota</taxon>
        <taxon>Pezizomycotina</taxon>
        <taxon>Lecanoromycetes</taxon>
        <taxon>OSLEUM clade</taxon>
        <taxon>Lecanoromycetidae</taxon>
        <taxon>Lecanorales</taxon>
        <taxon>Lecanorineae</taxon>
        <taxon>Stereocaulaceae</taxon>
        <taxon>Lepraria</taxon>
    </lineage>
</organism>
<sequence length="171" mass="18802">MYVPYGVPIKEQSGNLRTGGINQADCERMLKGTPGYGDRVLYDAPRGMAQIFNGGPTNGPDETKTFGGTVTQGWNTKFKFVSGSQFDSSQATRGSVTSWKAGGFNYNAGSPYADNLKHGFLHPSQLKELTQLSITPETAGFFNIPVFEVYDLRFFPPTRGQLYRMPEPLTV</sequence>
<comment type="caution">
    <text evidence="1">The sequence shown here is derived from an EMBL/GenBank/DDBJ whole genome shotgun (WGS) entry which is preliminary data.</text>
</comment>
<reference evidence="1 2" key="1">
    <citation type="submission" date="2024-09" db="EMBL/GenBank/DDBJ databases">
        <title>Rethinking Asexuality: The Enigmatic Case of Functional Sexual Genes in Lepraria (Stereocaulaceae).</title>
        <authorList>
            <person name="Doellman M."/>
            <person name="Sun Y."/>
            <person name="Barcenas-Pena A."/>
            <person name="Lumbsch H.T."/>
            <person name="Grewe F."/>
        </authorList>
    </citation>
    <scope>NUCLEOTIDE SEQUENCE [LARGE SCALE GENOMIC DNA]</scope>
    <source>
        <strain evidence="1 2">Grewe 0041</strain>
    </source>
</reference>
<gene>
    <name evidence="1" type="ORF">ABVK25_010948</name>
</gene>
<protein>
    <submittedName>
        <fullName evidence="1">Uncharacterized protein</fullName>
    </submittedName>
</protein>